<sequence length="337" mass="36629">MVGTKQQYRGNAHVKVLQFLLLTVSALLICGCTSSGIVDSDSLRFGWHEAVLEHQDLDREFRFYIPESVSKTPPVVVLLHGGSQNMDALFEPEAGGTQEWEHIADDEGVVLFVPNGTQGESGSPAEDSRNWNDCRPETQGKPGADDSGFILSMLDWAAAHFAGHDISLNMDRVFATGASNGGMMSYRLAREYPERFAAIGAFIANLPSPSECSGAHTPVPTLIVNGTEDIIMPFEGGSILGGRGKVMSAEATRDHWIDVNNADTSDPEITRLPDLDPDDGSVVICEYYRAEHFGAPVQFCRVEGGGHTMPSINHPIALGRQNRDVEGARLAWEFLKS</sequence>
<feature type="compositionally biased region" description="Basic and acidic residues" evidence="3">
    <location>
        <begin position="126"/>
        <end position="138"/>
    </location>
</feature>
<dbReference type="Gene3D" id="3.40.50.1820">
    <property type="entry name" value="alpha/beta hydrolase"/>
    <property type="match status" value="1"/>
</dbReference>
<keyword evidence="5" id="KW-1185">Reference proteome</keyword>
<keyword evidence="2" id="KW-0378">Hydrolase</keyword>
<dbReference type="RefSeq" id="WP_022636872.1">
    <property type="nucleotide sequence ID" value="NZ_ASJR01000010.1"/>
</dbReference>
<accession>U7D5F3</accession>
<evidence type="ECO:0000256" key="3">
    <source>
        <dbReference type="SAM" id="MobiDB-lite"/>
    </source>
</evidence>
<dbReference type="InterPro" id="IPR000801">
    <property type="entry name" value="Esterase-like"/>
</dbReference>
<dbReference type="GO" id="GO:0016787">
    <property type="term" value="F:hydrolase activity"/>
    <property type="evidence" value="ECO:0007669"/>
    <property type="project" value="UniProtKB-KW"/>
</dbReference>
<name>U7D5F3_9BACT</name>
<dbReference type="PATRIC" id="fig|1313304.3.peg.1349"/>
<comment type="caution">
    <text evidence="4">The sequence shown here is derived from an EMBL/GenBank/DDBJ whole genome shotgun (WGS) entry which is preliminary data.</text>
</comment>
<dbReference type="OrthoDB" id="9764953at2"/>
<dbReference type="PANTHER" id="PTHR43037">
    <property type="entry name" value="UNNAMED PRODUCT-RELATED"/>
    <property type="match status" value="1"/>
</dbReference>
<dbReference type="SUPFAM" id="SSF53474">
    <property type="entry name" value="alpha/beta-Hydrolases"/>
    <property type="match status" value="1"/>
</dbReference>
<dbReference type="InterPro" id="IPR029058">
    <property type="entry name" value="AB_hydrolase_fold"/>
</dbReference>
<keyword evidence="1" id="KW-0732">Signal</keyword>
<proteinExistence type="predicted"/>
<dbReference type="Proteomes" id="UP000017148">
    <property type="component" value="Unassembled WGS sequence"/>
</dbReference>
<dbReference type="PROSITE" id="PS51257">
    <property type="entry name" value="PROKAR_LIPOPROTEIN"/>
    <property type="match status" value="1"/>
</dbReference>
<dbReference type="InterPro" id="IPR050955">
    <property type="entry name" value="Plant_Biomass_Hydrol_Est"/>
</dbReference>
<evidence type="ECO:0000256" key="1">
    <source>
        <dbReference type="ARBA" id="ARBA00022729"/>
    </source>
</evidence>
<reference evidence="4 5" key="1">
    <citation type="journal article" date="2013" name="Environ. Microbiol.">
        <title>Genome analysis of Chitinivibrio alkaliphilus gen. nov., sp. nov., a novel extremely haloalkaliphilic anaerobic chitinolytic bacterium from the candidate phylum Termite Group 3.</title>
        <authorList>
            <person name="Sorokin D.Y."/>
            <person name="Gumerov V.M."/>
            <person name="Rakitin A.L."/>
            <person name="Beletsky A.V."/>
            <person name="Damste J.S."/>
            <person name="Muyzer G."/>
            <person name="Mardanov A.V."/>
            <person name="Ravin N.V."/>
        </authorList>
    </citation>
    <scope>NUCLEOTIDE SEQUENCE [LARGE SCALE GENOMIC DNA]</scope>
    <source>
        <strain evidence="4 5">ACht1</strain>
    </source>
</reference>
<evidence type="ECO:0000256" key="2">
    <source>
        <dbReference type="ARBA" id="ARBA00022801"/>
    </source>
</evidence>
<evidence type="ECO:0008006" key="6">
    <source>
        <dbReference type="Google" id="ProtNLM"/>
    </source>
</evidence>
<evidence type="ECO:0000313" key="4">
    <source>
        <dbReference type="EMBL" id="ERP31749.1"/>
    </source>
</evidence>
<feature type="region of interest" description="Disordered" evidence="3">
    <location>
        <begin position="114"/>
        <end position="144"/>
    </location>
</feature>
<organism evidence="4 5">
    <name type="scientific">Chitinivibrio alkaliphilus ACht1</name>
    <dbReference type="NCBI Taxonomy" id="1313304"/>
    <lineage>
        <taxon>Bacteria</taxon>
        <taxon>Pseudomonadati</taxon>
        <taxon>Fibrobacterota</taxon>
        <taxon>Chitinivibrionia</taxon>
        <taxon>Chitinivibrionales</taxon>
        <taxon>Chitinivibrionaceae</taxon>
        <taxon>Chitinivibrio</taxon>
    </lineage>
</organism>
<dbReference type="PANTHER" id="PTHR43037:SF5">
    <property type="entry name" value="FERULOYL ESTERASE"/>
    <property type="match status" value="1"/>
</dbReference>
<gene>
    <name evidence="4" type="ORF">CALK_1414</name>
</gene>
<dbReference type="STRING" id="1313304.CALK_1414"/>
<dbReference type="EMBL" id="ASJR01000010">
    <property type="protein sequence ID" value="ERP31749.1"/>
    <property type="molecule type" value="Genomic_DNA"/>
</dbReference>
<dbReference type="eggNOG" id="COG3509">
    <property type="taxonomic scope" value="Bacteria"/>
</dbReference>
<protein>
    <recommendedName>
        <fullName evidence="6">Poly(3-hydroxybutyrate) depolymerase</fullName>
    </recommendedName>
</protein>
<evidence type="ECO:0000313" key="5">
    <source>
        <dbReference type="Proteomes" id="UP000017148"/>
    </source>
</evidence>
<dbReference type="Pfam" id="PF00756">
    <property type="entry name" value="Esterase"/>
    <property type="match status" value="1"/>
</dbReference>
<dbReference type="AlphaFoldDB" id="U7D5F3"/>